<accession>A0AA88KZZ7</accession>
<name>A0AA88KZZ7_ARTSF</name>
<comment type="caution">
    <text evidence="1">The sequence shown here is derived from an EMBL/GenBank/DDBJ whole genome shotgun (WGS) entry which is preliminary data.</text>
</comment>
<dbReference type="Proteomes" id="UP001187531">
    <property type="component" value="Unassembled WGS sequence"/>
</dbReference>
<organism evidence="1 2">
    <name type="scientific">Artemia franciscana</name>
    <name type="common">Brine shrimp</name>
    <name type="synonym">Artemia sanfranciscana</name>
    <dbReference type="NCBI Taxonomy" id="6661"/>
    <lineage>
        <taxon>Eukaryota</taxon>
        <taxon>Metazoa</taxon>
        <taxon>Ecdysozoa</taxon>
        <taxon>Arthropoda</taxon>
        <taxon>Crustacea</taxon>
        <taxon>Branchiopoda</taxon>
        <taxon>Anostraca</taxon>
        <taxon>Artemiidae</taxon>
        <taxon>Artemia</taxon>
    </lineage>
</organism>
<protein>
    <submittedName>
        <fullName evidence="1">Uncharacterized protein</fullName>
    </submittedName>
</protein>
<keyword evidence="2" id="KW-1185">Reference proteome</keyword>
<dbReference type="AlphaFoldDB" id="A0AA88KZZ7"/>
<dbReference type="EMBL" id="JAVRJZ010000016">
    <property type="protein sequence ID" value="KAK2711267.1"/>
    <property type="molecule type" value="Genomic_DNA"/>
</dbReference>
<evidence type="ECO:0000313" key="1">
    <source>
        <dbReference type="EMBL" id="KAK2711267.1"/>
    </source>
</evidence>
<gene>
    <name evidence="1" type="ORF">QYM36_012451</name>
</gene>
<reference evidence="1" key="1">
    <citation type="submission" date="2023-07" db="EMBL/GenBank/DDBJ databases">
        <title>Chromosome-level genome assembly of Artemia franciscana.</title>
        <authorList>
            <person name="Jo E."/>
        </authorList>
    </citation>
    <scope>NUCLEOTIDE SEQUENCE</scope>
    <source>
        <tissue evidence="1">Whole body</tissue>
    </source>
</reference>
<proteinExistence type="predicted"/>
<evidence type="ECO:0000313" key="2">
    <source>
        <dbReference type="Proteomes" id="UP001187531"/>
    </source>
</evidence>
<sequence>MYHQTKPEKRKFINKKDKWPIFRKIVQEANYILLEDFPEIDNKIKIFTKIMMGAAHKAVPKTSSNTWAPTGNKIIKNLWNELCSVTVKAKNMPKKTFQRHPSMSTAIEYKRSSEKVKKNMLTGRKKGMEKNF</sequence>